<dbReference type="InterPro" id="IPR051534">
    <property type="entry name" value="CBASS_pafABC_assoc_protein"/>
</dbReference>
<dbReference type="Pfam" id="PF25583">
    <property type="entry name" value="WCX"/>
    <property type="match status" value="1"/>
</dbReference>
<evidence type="ECO:0000256" key="2">
    <source>
        <dbReference type="ARBA" id="ARBA00023163"/>
    </source>
</evidence>
<dbReference type="InterPro" id="IPR057727">
    <property type="entry name" value="WCX_dom"/>
</dbReference>
<name>A0ABW2YVE5_9SPHI</name>
<evidence type="ECO:0000313" key="5">
    <source>
        <dbReference type="Proteomes" id="UP001596958"/>
    </source>
</evidence>
<dbReference type="Gene3D" id="1.10.10.10">
    <property type="entry name" value="Winged helix-like DNA-binding domain superfamily/Winged helix DNA-binding domain"/>
    <property type="match status" value="1"/>
</dbReference>
<proteinExistence type="predicted"/>
<dbReference type="PANTHER" id="PTHR34580:SF3">
    <property type="entry name" value="PROTEIN PAFB"/>
    <property type="match status" value="1"/>
</dbReference>
<dbReference type="InterPro" id="IPR036390">
    <property type="entry name" value="WH_DNA-bd_sf"/>
</dbReference>
<feature type="domain" description="HTH deoR-type" evidence="3">
    <location>
        <begin position="3"/>
        <end position="58"/>
    </location>
</feature>
<evidence type="ECO:0000313" key="4">
    <source>
        <dbReference type="EMBL" id="MFD0750066.1"/>
    </source>
</evidence>
<dbReference type="PANTHER" id="PTHR34580">
    <property type="match status" value="1"/>
</dbReference>
<organism evidence="4 5">
    <name type="scientific">Mucilaginibacter calamicampi</name>
    <dbReference type="NCBI Taxonomy" id="1302352"/>
    <lineage>
        <taxon>Bacteria</taxon>
        <taxon>Pseudomonadati</taxon>
        <taxon>Bacteroidota</taxon>
        <taxon>Sphingobacteriia</taxon>
        <taxon>Sphingobacteriales</taxon>
        <taxon>Sphingobacteriaceae</taxon>
        <taxon>Mucilaginibacter</taxon>
    </lineage>
</organism>
<sequence length="320" mass="36741">MNRIDRIAAILIQLQSRRVVKAADIAERFNISLRTVYRDVKTLEEAGIPLIGEAGVGYSIMDGYRLPPVMFTREEATAFLTAEKFIETLTDTSTSANYSSAMYKVRAVLKNTEKELLEGMDDRIEVLKSMARANVAPTDHIQTILHSIAQKKVLGLNYFAQHSQELTKRYVEPVGIFYSANYWHLIAWCRLRNGYRDFRIDRIKNLHVTEDTYTNEHPTLKDYIAQTAHDQDLERVVISVDQHVHSHMEQQKYYSGFVSERKVGKSIEMTFLTNSVEGFARWYMMFGDNADIIESEKLRDRVKAILEATYVRISAGVAVV</sequence>
<dbReference type="InterPro" id="IPR028349">
    <property type="entry name" value="PafC-like"/>
</dbReference>
<dbReference type="PROSITE" id="PS52050">
    <property type="entry name" value="WYL"/>
    <property type="match status" value="1"/>
</dbReference>
<keyword evidence="5" id="KW-1185">Reference proteome</keyword>
<dbReference type="Pfam" id="PF08279">
    <property type="entry name" value="HTH_11"/>
    <property type="match status" value="1"/>
</dbReference>
<dbReference type="InterPro" id="IPR001034">
    <property type="entry name" value="DeoR_HTH"/>
</dbReference>
<dbReference type="InterPro" id="IPR026881">
    <property type="entry name" value="WYL_dom"/>
</dbReference>
<dbReference type="EMBL" id="JBHTHU010000005">
    <property type="protein sequence ID" value="MFD0750066.1"/>
    <property type="molecule type" value="Genomic_DNA"/>
</dbReference>
<keyword evidence="1" id="KW-0805">Transcription regulation</keyword>
<gene>
    <name evidence="4" type="ORF">ACFQZS_07935</name>
</gene>
<dbReference type="InterPro" id="IPR013196">
    <property type="entry name" value="HTH_11"/>
</dbReference>
<dbReference type="SUPFAM" id="SSF46785">
    <property type="entry name" value="Winged helix' DNA-binding domain"/>
    <property type="match status" value="1"/>
</dbReference>
<dbReference type="RefSeq" id="WP_377098989.1">
    <property type="nucleotide sequence ID" value="NZ_JBHTHU010000005.1"/>
</dbReference>
<dbReference type="Pfam" id="PF13280">
    <property type="entry name" value="WYL"/>
    <property type="match status" value="1"/>
</dbReference>
<reference evidence="5" key="1">
    <citation type="journal article" date="2019" name="Int. J. Syst. Evol. Microbiol.">
        <title>The Global Catalogue of Microorganisms (GCM) 10K type strain sequencing project: providing services to taxonomists for standard genome sequencing and annotation.</title>
        <authorList>
            <consortium name="The Broad Institute Genomics Platform"/>
            <consortium name="The Broad Institute Genome Sequencing Center for Infectious Disease"/>
            <person name="Wu L."/>
            <person name="Ma J."/>
        </authorList>
    </citation>
    <scope>NUCLEOTIDE SEQUENCE [LARGE SCALE GENOMIC DNA]</scope>
    <source>
        <strain evidence="5">CCUG 63418</strain>
    </source>
</reference>
<evidence type="ECO:0000259" key="3">
    <source>
        <dbReference type="PROSITE" id="PS51000"/>
    </source>
</evidence>
<keyword evidence="2" id="KW-0804">Transcription</keyword>
<dbReference type="PROSITE" id="PS51000">
    <property type="entry name" value="HTH_DEOR_2"/>
    <property type="match status" value="1"/>
</dbReference>
<evidence type="ECO:0000256" key="1">
    <source>
        <dbReference type="ARBA" id="ARBA00023015"/>
    </source>
</evidence>
<accession>A0ABW2YVE5</accession>
<dbReference type="Proteomes" id="UP001596958">
    <property type="component" value="Unassembled WGS sequence"/>
</dbReference>
<dbReference type="PIRSF" id="PIRSF016838">
    <property type="entry name" value="PafC"/>
    <property type="match status" value="1"/>
</dbReference>
<dbReference type="InterPro" id="IPR036388">
    <property type="entry name" value="WH-like_DNA-bd_sf"/>
</dbReference>
<protein>
    <submittedName>
        <fullName evidence="4">Helix-turn-helix transcriptional regulator</fullName>
    </submittedName>
</protein>
<comment type="caution">
    <text evidence="4">The sequence shown here is derived from an EMBL/GenBank/DDBJ whole genome shotgun (WGS) entry which is preliminary data.</text>
</comment>